<organism evidence="1 2">
    <name type="scientific">Synechococcus phage ACG-2014h</name>
    <dbReference type="NCBI Taxonomy" id="1340810"/>
    <lineage>
        <taxon>Viruses</taxon>
        <taxon>Duplodnaviria</taxon>
        <taxon>Heunggongvirae</taxon>
        <taxon>Uroviricota</taxon>
        <taxon>Caudoviricetes</taxon>
        <taxon>Pantevenvirales</taxon>
        <taxon>Kyanoviridae</taxon>
        <taxon>Sedonavirus</taxon>
        <taxon>Sedonavirus tusconh</taxon>
    </lineage>
</organism>
<dbReference type="Proteomes" id="UP000018808">
    <property type="component" value="Segment"/>
</dbReference>
<protein>
    <submittedName>
        <fullName evidence="1">Uncharacterized protein</fullName>
    </submittedName>
</protein>
<dbReference type="EMBL" id="KF156338">
    <property type="protein sequence ID" value="AHB80462.1"/>
    <property type="molecule type" value="Genomic_DNA"/>
</dbReference>
<keyword evidence="2" id="KW-1185">Reference proteome</keyword>
<gene>
    <name evidence="1" type="ORF">S-MbCM7_048</name>
</gene>
<proteinExistence type="predicted"/>
<evidence type="ECO:0000313" key="1">
    <source>
        <dbReference type="EMBL" id="AHB80462.1"/>
    </source>
</evidence>
<dbReference type="GeneID" id="18504624"/>
<evidence type="ECO:0000313" key="2">
    <source>
        <dbReference type="Proteomes" id="UP000018808"/>
    </source>
</evidence>
<dbReference type="KEGG" id="vg:18504624"/>
<sequence length="59" mass="6726">MFSKSDTDFIDFLFGKLTCLDTDMIDLHDDDTAGIDELELEKRAADLEMTVDEMLHADL</sequence>
<dbReference type="RefSeq" id="YP_009008182.1">
    <property type="nucleotide sequence ID" value="NC_023587.1"/>
</dbReference>
<name>V5USG9_9CAUD</name>
<accession>V5USG9</accession>
<reference evidence="1 2" key="1">
    <citation type="journal article" date="2014" name="Nature">
        <title>Viral tagging reveals discrete populations in Synechococcus viral genome sequence space.</title>
        <authorList>
            <person name="Deng L."/>
            <person name="Ignacio Espinoza J.C."/>
            <person name="Gregory A.C."/>
            <person name="Poulos B.T."/>
            <person name="Weitz J.S."/>
            <person name="Hugenholtz P."/>
            <person name="Sullivan M.B."/>
        </authorList>
    </citation>
    <scope>NUCLEOTIDE SEQUENCE [LARGE SCALE GENOMIC DNA]</scope>
</reference>